<sequence>MTMTMTSGGRRLAIERRAGGAGRGGTRHGARVQGSRPAARRDLGEGNISLVELGNR</sequence>
<reference evidence="3" key="3">
    <citation type="journal article" date="2006" name="Nucleic Acids Res.">
        <title>The Rice Annotation Project Database (RAP-DB): hub for Oryza sativa ssp. japonica genome information.</title>
        <authorList>
            <person name="Ohyanagi H."/>
            <person name="Tanaka T."/>
            <person name="Sakai H."/>
            <person name="Shigemoto Y."/>
            <person name="Yamaguchi K."/>
            <person name="Habara T."/>
            <person name="Fujii Y."/>
            <person name="Antonio B.A."/>
            <person name="Nagamura Y."/>
            <person name="Imanishi T."/>
            <person name="Ikeo K."/>
            <person name="Itoh T."/>
            <person name="Gojobori T."/>
            <person name="Sasaki T."/>
        </authorList>
    </citation>
    <scope>NUCLEOTIDE SEQUENCE</scope>
</reference>
<organism evidence="2">
    <name type="scientific">Oryza sativa subsp. japonica</name>
    <name type="common">Rice</name>
    <dbReference type="NCBI Taxonomy" id="39947"/>
    <lineage>
        <taxon>Eukaryota</taxon>
        <taxon>Viridiplantae</taxon>
        <taxon>Streptophyta</taxon>
        <taxon>Embryophyta</taxon>
        <taxon>Tracheophyta</taxon>
        <taxon>Spermatophyta</taxon>
        <taxon>Magnoliopsida</taxon>
        <taxon>Liliopsida</taxon>
        <taxon>Poales</taxon>
        <taxon>Poaceae</taxon>
        <taxon>BOP clade</taxon>
        <taxon>Oryzoideae</taxon>
        <taxon>Oryzeae</taxon>
        <taxon>Oryzinae</taxon>
        <taxon>Oryza</taxon>
        <taxon>Oryza sativa</taxon>
    </lineage>
</organism>
<dbReference type="EMBL" id="AP003257">
    <property type="protein sequence ID" value="BAD52909.1"/>
    <property type="molecule type" value="Genomic_DNA"/>
</dbReference>
<dbReference type="EMBL" id="AP008207">
    <property type="protein sequence ID" value="BAF04936.2"/>
    <property type="molecule type" value="Genomic_DNA"/>
</dbReference>
<reference evidence="3 4" key="2">
    <citation type="journal article" date="2005" name="Nature">
        <title>The map-based sequence of the rice genome.</title>
        <authorList>
            <consortium name="International rice genome sequencing project (IRGSP)"/>
            <person name="Matsumoto T."/>
            <person name="Wu J."/>
            <person name="Kanamori H."/>
            <person name="Katayose Y."/>
            <person name="Fujisawa M."/>
            <person name="Namiki N."/>
            <person name="Mizuno H."/>
            <person name="Yamamoto K."/>
            <person name="Antonio B.A."/>
            <person name="Baba T."/>
            <person name="Sakata K."/>
            <person name="Nagamura Y."/>
            <person name="Aoki H."/>
            <person name="Arikawa K."/>
            <person name="Arita K."/>
            <person name="Bito T."/>
            <person name="Chiden Y."/>
            <person name="Fujitsuka N."/>
            <person name="Fukunaka R."/>
            <person name="Hamada M."/>
            <person name="Harada C."/>
            <person name="Hayashi A."/>
            <person name="Hijishita S."/>
            <person name="Honda M."/>
            <person name="Hosokawa S."/>
            <person name="Ichikawa Y."/>
            <person name="Idonuma A."/>
            <person name="Iijima M."/>
            <person name="Ikeda M."/>
            <person name="Ikeno M."/>
            <person name="Ito K."/>
            <person name="Ito S."/>
            <person name="Ito T."/>
            <person name="Ito Y."/>
            <person name="Ito Y."/>
            <person name="Iwabuchi A."/>
            <person name="Kamiya K."/>
            <person name="Karasawa W."/>
            <person name="Kurita K."/>
            <person name="Katagiri S."/>
            <person name="Kikuta A."/>
            <person name="Kobayashi H."/>
            <person name="Kobayashi N."/>
            <person name="Machita K."/>
            <person name="Maehara T."/>
            <person name="Masukawa M."/>
            <person name="Mizubayashi T."/>
            <person name="Mukai Y."/>
            <person name="Nagasaki H."/>
            <person name="Nagata Y."/>
            <person name="Naito S."/>
            <person name="Nakashima M."/>
            <person name="Nakama Y."/>
            <person name="Nakamichi Y."/>
            <person name="Nakamura M."/>
            <person name="Meguro A."/>
            <person name="Negishi M."/>
            <person name="Ohta I."/>
            <person name="Ohta T."/>
            <person name="Okamoto M."/>
            <person name="Ono N."/>
            <person name="Saji S."/>
            <person name="Sakaguchi M."/>
            <person name="Sakai K."/>
            <person name="Shibata M."/>
            <person name="Shimokawa T."/>
            <person name="Song J."/>
            <person name="Takazaki Y."/>
            <person name="Terasawa K."/>
            <person name="Tsugane M."/>
            <person name="Tsuji K."/>
            <person name="Ueda S."/>
            <person name="Waki K."/>
            <person name="Yamagata H."/>
            <person name="Yamamoto M."/>
            <person name="Yamamoto S."/>
            <person name="Yamane H."/>
            <person name="Yoshiki S."/>
            <person name="Yoshihara R."/>
            <person name="Yukawa K."/>
            <person name="Zhong H."/>
            <person name="Yano M."/>
            <person name="Yuan Q."/>
            <person name="Ouyang S."/>
            <person name="Liu J."/>
            <person name="Jones K.M."/>
            <person name="Gansberger K."/>
            <person name="Moffat K."/>
            <person name="Hill J."/>
            <person name="Bera J."/>
            <person name="Fadrosh D."/>
            <person name="Jin S."/>
            <person name="Johri S."/>
            <person name="Kim M."/>
            <person name="Overton L."/>
            <person name="Reardon M."/>
            <person name="Tsitrin T."/>
            <person name="Vuong H."/>
            <person name="Weaver B."/>
            <person name="Ciecko A."/>
            <person name="Tallon L."/>
            <person name="Jackson J."/>
            <person name="Pai G."/>
            <person name="Aken S.V."/>
            <person name="Utterback T."/>
            <person name="Reidmuller S."/>
            <person name="Feldblyum T."/>
            <person name="Hsiao J."/>
            <person name="Zismann V."/>
            <person name="Iobst S."/>
            <person name="de Vazeille A.R."/>
            <person name="Buell C.R."/>
            <person name="Ying K."/>
            <person name="Li Y."/>
            <person name="Lu T."/>
            <person name="Huang Y."/>
            <person name="Zhao Q."/>
            <person name="Feng Q."/>
            <person name="Zhang L."/>
            <person name="Zhu J."/>
            <person name="Weng Q."/>
            <person name="Mu J."/>
            <person name="Lu Y."/>
            <person name="Fan D."/>
            <person name="Liu Y."/>
            <person name="Guan J."/>
            <person name="Zhang Y."/>
            <person name="Yu S."/>
            <person name="Liu X."/>
            <person name="Zhang Y."/>
            <person name="Hong G."/>
            <person name="Han B."/>
            <person name="Choisne N."/>
            <person name="Demange N."/>
            <person name="Orjeda G."/>
            <person name="Samain S."/>
            <person name="Cattolico L."/>
            <person name="Pelletier E."/>
            <person name="Couloux A."/>
            <person name="Segurens B."/>
            <person name="Wincker P."/>
            <person name="D'Hont A."/>
            <person name="Scarpelli C."/>
            <person name="Weissenbach J."/>
            <person name="Salanoubat M."/>
            <person name="Quetier F."/>
            <person name="Yu Y."/>
            <person name="Kim H.R."/>
            <person name="Rambo T."/>
            <person name="Currie J."/>
            <person name="Collura K."/>
            <person name="Luo M."/>
            <person name="Yang T."/>
            <person name="Ammiraju J.S.S."/>
            <person name="Engler F."/>
            <person name="Soderlund C."/>
            <person name="Wing R.A."/>
            <person name="Palmer L.E."/>
            <person name="de la Bastide M."/>
            <person name="Spiegel L."/>
            <person name="Nascimento L."/>
            <person name="Zutavern T."/>
            <person name="O'Shaughnessy A."/>
            <person name="Dike S."/>
            <person name="Dedhia N."/>
            <person name="Preston R."/>
            <person name="Balija V."/>
            <person name="McCombie W.R."/>
            <person name="Chow T."/>
            <person name="Chen H."/>
            <person name="Chung M."/>
            <person name="Chen C."/>
            <person name="Shaw J."/>
            <person name="Wu H."/>
            <person name="Hsiao K."/>
            <person name="Chao Y."/>
            <person name="Chu M."/>
            <person name="Cheng C."/>
            <person name="Hour A."/>
            <person name="Lee P."/>
            <person name="Lin S."/>
            <person name="Lin Y."/>
            <person name="Liou J."/>
            <person name="Liu S."/>
            <person name="Hsing Y."/>
            <person name="Raghuvanshi S."/>
            <person name="Mohanty A."/>
            <person name="Bharti A.K."/>
            <person name="Gaur A."/>
            <person name="Gupta V."/>
            <person name="Kumar D."/>
            <person name="Ravi V."/>
            <person name="Vij S."/>
            <person name="Kapur A."/>
            <person name="Khurana P."/>
            <person name="Khurana P."/>
            <person name="Khurana J.P."/>
            <person name="Tyagi A.K."/>
            <person name="Gaikwad K."/>
            <person name="Singh A."/>
            <person name="Dalal V."/>
            <person name="Srivastava S."/>
            <person name="Dixit A."/>
            <person name="Pal A.K."/>
            <person name="Ghazi I.A."/>
            <person name="Yadav M."/>
            <person name="Pandit A."/>
            <person name="Bhargava A."/>
            <person name="Sureshbabu K."/>
            <person name="Batra K."/>
            <person name="Sharma T.R."/>
            <person name="Mohapatra T."/>
            <person name="Singh N.K."/>
            <person name="Messing J."/>
            <person name="Nelson A.B."/>
            <person name="Fuks G."/>
            <person name="Kavchok S."/>
            <person name="Keizer G."/>
            <person name="Linton E."/>
            <person name="Llaca V."/>
            <person name="Song R."/>
            <person name="Tanyolac B."/>
            <person name="Young S."/>
            <person name="Ho-Il K."/>
            <person name="Hahn J.H."/>
            <person name="Sangsakoo G."/>
            <person name="Vanavichit A."/>
            <person name="de Mattos Luiz.A.T."/>
            <person name="Zimmer P.D."/>
            <person name="Malone G."/>
            <person name="Dellagostin O."/>
            <person name="de Oliveira A.C."/>
            <person name="Bevan M."/>
            <person name="Bancroft I."/>
            <person name="Minx P."/>
            <person name="Cordum H."/>
            <person name="Wilson R."/>
            <person name="Cheng Z."/>
            <person name="Jin W."/>
            <person name="Jiang J."/>
            <person name="Leong S.A."/>
            <person name="Iwama H."/>
            <person name="Gojobori T."/>
            <person name="Itoh T."/>
            <person name="Niimura Y."/>
            <person name="Fujii Y."/>
            <person name="Habara T."/>
            <person name="Sakai H."/>
            <person name="Sato Y."/>
            <person name="Wilson G."/>
            <person name="Kumar K."/>
            <person name="McCouch S."/>
            <person name="Juretic N."/>
            <person name="Hoen D."/>
            <person name="Wright S."/>
            <person name="Bruskiewich R."/>
            <person name="Bureau T."/>
            <person name="Miyao A."/>
            <person name="Hirochika H."/>
            <person name="Nishikawa T."/>
            <person name="Kadowaki K."/>
            <person name="Sugiura M."/>
            <person name="Burr B."/>
            <person name="Sasaki T."/>
        </authorList>
    </citation>
    <scope>NUCLEOTIDE SEQUENCE [LARGE SCALE GENOMIC DNA]</scope>
    <source>
        <strain evidence="4">cv. Nipponbare</strain>
    </source>
</reference>
<accession>Q0JMU2</accession>
<dbReference type="Proteomes" id="UP000817658">
    <property type="component" value="Chromosome 1"/>
</dbReference>
<dbReference type="AlphaFoldDB" id="Q5ZC35"/>
<evidence type="ECO:0000256" key="1">
    <source>
        <dbReference type="SAM" id="MobiDB-lite"/>
    </source>
</evidence>
<name>Q5ZC35_ORYSJ</name>
<dbReference type="Proteomes" id="UP000000763">
    <property type="component" value="Chromosome 1"/>
</dbReference>
<accession>Q5ZC35</accession>
<gene>
    <name evidence="2" type="primary">P0460H02.18-1</name>
    <name evidence="3" type="ordered locus">Os01g0361000</name>
</gene>
<reference evidence="4" key="6">
    <citation type="journal article" date="2008" name="Nucleic Acids Res.">
        <title>The rice annotation project database (RAP-DB): 2008 update.</title>
        <authorList>
            <consortium name="The rice annotation project (RAP)"/>
        </authorList>
    </citation>
    <scope>GENOME REANNOTATION</scope>
    <source>
        <strain evidence="4">cv. Nipponbare</strain>
    </source>
</reference>
<protein>
    <submittedName>
        <fullName evidence="3">Os01g0361000 protein</fullName>
    </submittedName>
</protein>
<evidence type="ECO:0000313" key="2">
    <source>
        <dbReference type="EMBL" id="BAD52909.1"/>
    </source>
</evidence>
<reference evidence="3" key="4">
    <citation type="journal article" date="2007" name="Genome Res.">
        <title>Curated Genome Annotation of Oryza sativa ssp. japonica and Comparative Genome Analysis with Arabidopsis thaliana.</title>
        <authorList>
            <consortium name="The Rice Annotation Project (RAP)"/>
            <person name="Itoh T."/>
            <person name="Tanaka T."/>
            <person name="Barrero R.A."/>
            <person name="Yamasaki C."/>
            <person name="Fujii Y."/>
            <person name="Hilton P.B."/>
            <person name="Antonio B.A."/>
            <person name="Aono H."/>
            <person name="Apweiler R."/>
            <person name="Bruskiewich R."/>
            <person name="Bureau T."/>
            <person name="Burr F."/>
            <person name="Costa de Oliveira A."/>
            <person name="Fuks G."/>
            <person name="Habara T."/>
            <person name="Haberer G."/>
            <person name="Han B."/>
            <person name="Harada E."/>
            <person name="Hiraki A.T."/>
            <person name="Hirochika H."/>
            <person name="Hoen D."/>
            <person name="Hokari H."/>
            <person name="Hosokawa S."/>
            <person name="Hsing Y."/>
            <person name="Ikawa H."/>
            <person name="Ikeo K."/>
            <person name="Imanishi T."/>
            <person name="Ito Y."/>
            <person name="Jaiswal P."/>
            <person name="Kanno M."/>
            <person name="Kawahara Y."/>
            <person name="Kawamura T."/>
            <person name="Kawashima H."/>
            <person name="Khurana J.P."/>
            <person name="Kikuchi S."/>
            <person name="Komatsu S."/>
            <person name="Koyanagi K.O."/>
            <person name="Kubooka H."/>
            <person name="Lieberherr D."/>
            <person name="Lin Y.C."/>
            <person name="Lonsdale D."/>
            <person name="Matsumoto T."/>
            <person name="Matsuya A."/>
            <person name="McCombie W.R."/>
            <person name="Messing J."/>
            <person name="Miyao A."/>
            <person name="Mulder N."/>
            <person name="Nagamura Y."/>
            <person name="Nam J."/>
            <person name="Namiki N."/>
            <person name="Numa H."/>
            <person name="Nurimoto S."/>
            <person name="O'donovan C."/>
            <person name="Ohyanagi H."/>
            <person name="Okido T."/>
            <person name="Oota S."/>
            <person name="Osato N."/>
            <person name="Palmer L.E."/>
            <person name="Quetier F."/>
            <person name="Raghuvanshi S."/>
            <person name="Saichi N."/>
            <person name="Sakai H."/>
            <person name="Sakai Y."/>
            <person name="Sakata K."/>
            <person name="Sakurai T."/>
            <person name="Sato F."/>
            <person name="Sato Y."/>
            <person name="Schoof H."/>
            <person name="Seki M."/>
            <person name="Shibata M."/>
            <person name="Shimizu Y."/>
            <person name="Shinozaki K."/>
            <person name="Shinso Y."/>
            <person name="Singh N.K."/>
            <person name="Smith-White B."/>
            <person name="Takeda J."/>
            <person name="Tanino M."/>
            <person name="Tatusova T."/>
            <person name="Thongjuea S."/>
            <person name="Todokoro F."/>
            <person name="Tsugane M."/>
            <person name="Tyagi A.K."/>
            <person name="Vanavichit A."/>
            <person name="Wang A."/>
            <person name="Wing R.A."/>
            <person name="Yamaguchi K."/>
            <person name="Yamamoto M."/>
            <person name="Yamamoto N."/>
            <person name="Yu Y."/>
            <person name="Zhang H."/>
            <person name="Zhao Q."/>
            <person name="Higo K."/>
            <person name="Burr B."/>
            <person name="Gojobori T."/>
            <person name="Sasaki T."/>
        </authorList>
    </citation>
    <scope>NUCLEOTIDE SEQUENCE</scope>
</reference>
<reference evidence="3" key="8">
    <citation type="submission" date="2012-08" db="EMBL/GenBank/DDBJ databases">
        <title>The Second Rice Annotation Project Meeting (RAP2).</title>
        <authorList>
            <consortium name="The Rice Annotation Project (RAP)"/>
        </authorList>
    </citation>
    <scope>NUCLEOTIDE SEQUENCE</scope>
</reference>
<evidence type="ECO:0000313" key="3">
    <source>
        <dbReference type="EMBL" id="BAF04936.2"/>
    </source>
</evidence>
<reference evidence="3" key="5">
    <citation type="journal article" date="2008" name="Nucleic Acids Res.">
        <title>The Rice Annotation Project Database (RAP-DB): 2008 update.</title>
        <authorList>
            <consortium name="The Rice Annotation Project (RAP)"/>
            <person name="Tanaka T."/>
            <person name="Antonio B.A."/>
            <person name="Kikuchi S."/>
            <person name="Matsumoto T."/>
            <person name="Nagamura Y."/>
            <person name="Numa H."/>
            <person name="Sakai H."/>
            <person name="Wu J."/>
            <person name="Itoh T."/>
            <person name="Sasaki T."/>
            <person name="Aono R."/>
            <person name="Fujii Y."/>
            <person name="Habara T."/>
            <person name="Harada E."/>
            <person name="Kanno M."/>
            <person name="Kawahara Y."/>
            <person name="Kawashima H."/>
            <person name="Kubooka H."/>
            <person name="Matsuya A."/>
            <person name="Nakaoka H."/>
            <person name="Saichi N."/>
            <person name="Sanbonmatsu R."/>
            <person name="Sato Y."/>
            <person name="Shinso Y."/>
            <person name="Suzuki M."/>
            <person name="Takeda J."/>
            <person name="Tanino M."/>
            <person name="Todokoro F."/>
            <person name="Yamaguchi K."/>
            <person name="Yamamoto N."/>
            <person name="Yamasaki C."/>
            <person name="Imanishi T."/>
            <person name="Okido T."/>
            <person name="Tada M."/>
            <person name="Ikeo K."/>
            <person name="Tateno Y."/>
            <person name="Gojobori T."/>
            <person name="Lin Y.C."/>
            <person name="Wei F.J."/>
            <person name="Hsing Y.I."/>
            <person name="Zhao Q."/>
            <person name="Han B."/>
            <person name="Kramer M.R."/>
            <person name="McCombie R.W."/>
            <person name="Lonsdale D."/>
            <person name="O'Donovan C.C."/>
            <person name="Whitfield E.J."/>
            <person name="Apweiler R."/>
            <person name="Koyanagi K.O."/>
            <person name="Khurana J.P."/>
            <person name="Raghuvanshi S."/>
            <person name="Singh N.K."/>
            <person name="Tyagi A.K."/>
            <person name="Haberer G."/>
            <person name="Fujisawa M."/>
            <person name="Hosokawa S."/>
            <person name="Ito Y."/>
            <person name="Ikawa H."/>
            <person name="Shibata M."/>
            <person name="Yamamoto M."/>
            <person name="Bruskiewich R.M."/>
            <person name="Hoen D.R."/>
            <person name="Bureau TE."/>
            <person name="Namiki N."/>
            <person name="Ohyanagi H."/>
            <person name="Sakai Y."/>
            <person name="Nobushima S."/>
            <person name="Sakata K."/>
            <person name="Barrero R.A."/>
            <person name="Sato Y."/>
            <person name="Souvorov A."/>
            <person name="Smith-White B."/>
            <person name="Tatusova T."/>
            <person name="An S."/>
            <person name="An G."/>
            <person name="OOta S."/>
            <person name="Fuks G."/>
            <person name="Messing J."/>
            <person name="Christie K.R."/>
            <person name="Lieberherr D."/>
            <person name="Kim H."/>
            <person name="Zuccolo A."/>
            <person name="Wing R.A."/>
            <person name="Nobuta K."/>
            <person name="Green P.J."/>
            <person name="Lu C."/>
            <person name="Meyers BC."/>
            <person name="Chaparro C."/>
            <person name="Piegu B."/>
            <person name="Panaud O."/>
            <person name="Echeverria M."/>
        </authorList>
    </citation>
    <scope>NUCLEOTIDE SEQUENCE</scope>
</reference>
<feature type="region of interest" description="Disordered" evidence="1">
    <location>
        <begin position="1"/>
        <end position="56"/>
    </location>
</feature>
<reference evidence="2" key="1">
    <citation type="journal article" date="2002" name="Nature">
        <title>The genome sequence and structure of rice chromosome 1.</title>
        <authorList>
            <person name="Sasaki T."/>
            <person name="Matsumoto T."/>
            <person name="Yamamoto K."/>
            <person name="Sakata K."/>
            <person name="Baba T."/>
            <person name="Katayose Y."/>
            <person name="Wu J."/>
            <person name="Niimura Y."/>
            <person name="Cheng Z."/>
            <person name="Nagamura Y."/>
            <person name="Antonio B.A."/>
            <person name="Kanamori H."/>
            <person name="Hosokawa S."/>
            <person name="Masukawa M."/>
            <person name="Arikawa K."/>
            <person name="Chiden Y."/>
            <person name="Hayashi M."/>
            <person name="Okamoto M."/>
            <person name="Ando T."/>
            <person name="Aoki H."/>
            <person name="Arita K."/>
            <person name="Hamada M."/>
            <person name="Harada C."/>
            <person name="Hijishita S."/>
            <person name="Honda M."/>
            <person name="Ichikawa Y."/>
            <person name="Idonuma A."/>
            <person name="Iijima M."/>
            <person name="Ikeda M."/>
            <person name="Ikeno M."/>
            <person name="Itoh S."/>
            <person name="Itoh T."/>
            <person name="Itoh Y."/>
            <person name="Itoh Y."/>
            <person name="Iwabuchi A."/>
            <person name="Kamiya K."/>
            <person name="Karasawa W."/>
            <person name="Katagiri S."/>
            <person name="Kikuta A."/>
            <person name="Kobayashi N."/>
            <person name="Kono I."/>
            <person name="Machita K."/>
            <person name="Maehara T."/>
            <person name="Mizuno H."/>
            <person name="Mizubayashi T."/>
            <person name="Mukai Y."/>
            <person name="Nagasaki H."/>
            <person name="Nakashima M."/>
            <person name="Nakama Y."/>
            <person name="Nakamichi Y."/>
            <person name="Nakamura M."/>
            <person name="Namiki N."/>
            <person name="Negishi M."/>
            <person name="Ohta I."/>
            <person name="Ono N."/>
            <person name="Saji S."/>
            <person name="Sakai K."/>
            <person name="Shibata M."/>
            <person name="Shimokawa T."/>
            <person name="Shomura A."/>
            <person name="Song J."/>
            <person name="Takazaki Y."/>
            <person name="Terasawa K."/>
            <person name="Tsuji K."/>
            <person name="Waki K."/>
            <person name="Yamagata H."/>
            <person name="Yamane H."/>
            <person name="Yoshiki S."/>
            <person name="Yoshihara R."/>
            <person name="Yukawa K."/>
            <person name="Zhong H."/>
            <person name="Iwama H."/>
            <person name="Endo T."/>
            <person name="Ito H."/>
            <person name="Hahn J.H."/>
            <person name="Kim H.I."/>
            <person name="Eun M.Y."/>
            <person name="Yano M."/>
            <person name="Jiang J."/>
            <person name="Gojobori T."/>
        </authorList>
    </citation>
    <scope>NUCLEOTIDE SEQUENCE</scope>
</reference>
<reference evidence="3" key="7">
    <citation type="submission" date="2012-08" db="EMBL/GenBank/DDBJ databases">
        <title>Oryza sativa nipponbare(GA3) genomic DNA, chromosome 1.</title>
        <authorList>
            <consortium name="IRGSP(International Rice Genome Sequencing Project)"/>
        </authorList>
    </citation>
    <scope>NUCLEOTIDE SEQUENCE</scope>
</reference>
<evidence type="ECO:0000313" key="4">
    <source>
        <dbReference type="Proteomes" id="UP000000763"/>
    </source>
</evidence>
<dbReference type="KEGG" id="dosa:Os01g0361000"/>
<proteinExistence type="predicted"/>